<organism evidence="2 3">
    <name type="scientific">Zavarzinia aquatilis</name>
    <dbReference type="NCBI Taxonomy" id="2211142"/>
    <lineage>
        <taxon>Bacteria</taxon>
        <taxon>Pseudomonadati</taxon>
        <taxon>Pseudomonadota</taxon>
        <taxon>Alphaproteobacteria</taxon>
        <taxon>Rhodospirillales</taxon>
        <taxon>Zavarziniaceae</taxon>
        <taxon>Zavarzinia</taxon>
    </lineage>
</organism>
<name>A0A317E901_9PROT</name>
<gene>
    <name evidence="2" type="ORF">DKG74_10090</name>
</gene>
<dbReference type="EMBL" id="QGLE01000005">
    <property type="protein sequence ID" value="PWR22774.1"/>
    <property type="molecule type" value="Genomic_DNA"/>
</dbReference>
<dbReference type="Proteomes" id="UP000245461">
    <property type="component" value="Unassembled WGS sequence"/>
</dbReference>
<protein>
    <submittedName>
        <fullName evidence="2">MCE family protein</fullName>
    </submittedName>
</protein>
<keyword evidence="3" id="KW-1185">Reference proteome</keyword>
<sequence>METRANYLLIGALTLALLIGGFAFALWLAGAGRAPAFDRYLIYFSGAIDGLGEGSDVRYNGIKVGSVGKITLDKDDPSRVKVEIEVASGTPVRKDTVAKLESQGITGVAYVQMTAGTGASPLLEPGPGGLPPIIPSRTGGLAQVIATLPEVLRSSAEILDQAKNFVGPENQATVARTLANIETVTAAIAEKSGEIQQIIDNVNAVSGSIAEAARAISGITADARAAMEKIGAFASTLSDLVASNRRSIDEFAAEGLTQFAKFITEARRLVGTLERVAERLESDPSRFILGTQRPEYAPQ</sequence>
<evidence type="ECO:0000259" key="1">
    <source>
        <dbReference type="Pfam" id="PF02470"/>
    </source>
</evidence>
<dbReference type="OrthoDB" id="9808689at2"/>
<feature type="domain" description="Mce/MlaD" evidence="1">
    <location>
        <begin position="46"/>
        <end position="116"/>
    </location>
</feature>
<dbReference type="PANTHER" id="PTHR36698:SF2">
    <property type="entry name" value="MCE_MLAD DOMAIN-CONTAINING PROTEIN"/>
    <property type="match status" value="1"/>
</dbReference>
<evidence type="ECO:0000313" key="3">
    <source>
        <dbReference type="Proteomes" id="UP000245461"/>
    </source>
</evidence>
<dbReference type="Pfam" id="PF02470">
    <property type="entry name" value="MlaD"/>
    <property type="match status" value="1"/>
</dbReference>
<reference evidence="2 3" key="1">
    <citation type="submission" date="2018-05" db="EMBL/GenBank/DDBJ databases">
        <title>Zavarzinia sp. HR-AS.</title>
        <authorList>
            <person name="Lee Y."/>
            <person name="Jeon C.O."/>
        </authorList>
    </citation>
    <scope>NUCLEOTIDE SEQUENCE [LARGE SCALE GENOMIC DNA]</scope>
    <source>
        <strain evidence="2 3">HR-AS</strain>
    </source>
</reference>
<evidence type="ECO:0000313" key="2">
    <source>
        <dbReference type="EMBL" id="PWR22774.1"/>
    </source>
</evidence>
<dbReference type="RefSeq" id="WP_109905316.1">
    <property type="nucleotide sequence ID" value="NZ_QGLE01000005.1"/>
</dbReference>
<proteinExistence type="predicted"/>
<dbReference type="InterPro" id="IPR003399">
    <property type="entry name" value="Mce/MlaD"/>
</dbReference>
<dbReference type="PANTHER" id="PTHR36698">
    <property type="entry name" value="BLL5892 PROTEIN"/>
    <property type="match status" value="1"/>
</dbReference>
<comment type="caution">
    <text evidence="2">The sequence shown here is derived from an EMBL/GenBank/DDBJ whole genome shotgun (WGS) entry which is preliminary data.</text>
</comment>
<accession>A0A317E901</accession>
<dbReference type="AlphaFoldDB" id="A0A317E901"/>
<dbReference type="Gene3D" id="1.10.287.950">
    <property type="entry name" value="Methyl-accepting chemotaxis protein"/>
    <property type="match status" value="1"/>
</dbReference>